<dbReference type="Pfam" id="PF00563">
    <property type="entry name" value="EAL"/>
    <property type="match status" value="1"/>
</dbReference>
<dbReference type="RefSeq" id="WP_188573760.1">
    <property type="nucleotide sequence ID" value="NZ_BMFW01000052.1"/>
</dbReference>
<dbReference type="SUPFAM" id="SSF141868">
    <property type="entry name" value="EAL domain-like"/>
    <property type="match status" value="1"/>
</dbReference>
<dbReference type="PANTHER" id="PTHR33121:SF76">
    <property type="entry name" value="SIGNALING PROTEIN"/>
    <property type="match status" value="1"/>
</dbReference>
<dbReference type="InterPro" id="IPR035919">
    <property type="entry name" value="EAL_sf"/>
</dbReference>
<sequence length="280" mass="29866">MDMPANGRNIPDGGYRREQESAIVTAILEAESILTAFQPIIGLQEHRRFGVEALTRFPAGTGTPDTVFHSAHAVGLGTDLEVLAMRSAINFLPLIPEGQYLAVNLSPTAAFDLSAWIQDEADVDLARLVVELTEETAVDYYPALRSRLAPMRERGLRLAIDDAGAGYSSLLPIVELQPDIIKIDKSLVGGIAADHARRSAIRAIVGLAQDLDAATVAEGIETIADLNTARDLGITCGQGYLLGRPSTDPATLNSEPVPHATTGAADLRNPRATRRSTVPV</sequence>
<dbReference type="InterPro" id="IPR001633">
    <property type="entry name" value="EAL_dom"/>
</dbReference>
<evidence type="ECO:0000259" key="2">
    <source>
        <dbReference type="PROSITE" id="PS50883"/>
    </source>
</evidence>
<evidence type="ECO:0000313" key="3">
    <source>
        <dbReference type="EMBL" id="GGI02824.1"/>
    </source>
</evidence>
<dbReference type="CDD" id="cd01948">
    <property type="entry name" value="EAL"/>
    <property type="match status" value="1"/>
</dbReference>
<comment type="caution">
    <text evidence="3">The sequence shown here is derived from an EMBL/GenBank/DDBJ whole genome shotgun (WGS) entry which is preliminary data.</text>
</comment>
<organism evidence="3 4">
    <name type="scientific">Arthrobacter liuii</name>
    <dbReference type="NCBI Taxonomy" id="1476996"/>
    <lineage>
        <taxon>Bacteria</taxon>
        <taxon>Bacillati</taxon>
        <taxon>Actinomycetota</taxon>
        <taxon>Actinomycetes</taxon>
        <taxon>Micrococcales</taxon>
        <taxon>Micrococcaceae</taxon>
        <taxon>Arthrobacter</taxon>
    </lineage>
</organism>
<dbReference type="InterPro" id="IPR050706">
    <property type="entry name" value="Cyclic-di-GMP_PDE-like"/>
</dbReference>
<feature type="domain" description="EAL" evidence="2">
    <location>
        <begin position="16"/>
        <end position="259"/>
    </location>
</feature>
<dbReference type="Proteomes" id="UP000643279">
    <property type="component" value="Unassembled WGS sequence"/>
</dbReference>
<gene>
    <name evidence="3" type="ORF">GCM10007170_45440</name>
</gene>
<name>A0ABQ2AZF2_9MICC</name>
<dbReference type="Gene3D" id="3.20.20.450">
    <property type="entry name" value="EAL domain"/>
    <property type="match status" value="1"/>
</dbReference>
<accession>A0ABQ2AZF2</accession>
<keyword evidence="4" id="KW-1185">Reference proteome</keyword>
<evidence type="ECO:0000256" key="1">
    <source>
        <dbReference type="SAM" id="MobiDB-lite"/>
    </source>
</evidence>
<evidence type="ECO:0000313" key="4">
    <source>
        <dbReference type="Proteomes" id="UP000643279"/>
    </source>
</evidence>
<dbReference type="SMART" id="SM00052">
    <property type="entry name" value="EAL"/>
    <property type="match status" value="1"/>
</dbReference>
<dbReference type="PANTHER" id="PTHR33121">
    <property type="entry name" value="CYCLIC DI-GMP PHOSPHODIESTERASE PDEF"/>
    <property type="match status" value="1"/>
</dbReference>
<proteinExistence type="predicted"/>
<dbReference type="EMBL" id="BMFW01000052">
    <property type="protein sequence ID" value="GGI02824.1"/>
    <property type="molecule type" value="Genomic_DNA"/>
</dbReference>
<feature type="region of interest" description="Disordered" evidence="1">
    <location>
        <begin position="246"/>
        <end position="280"/>
    </location>
</feature>
<protein>
    <recommendedName>
        <fullName evidence="2">EAL domain-containing protein</fullName>
    </recommendedName>
</protein>
<reference evidence="4" key="1">
    <citation type="journal article" date="2019" name="Int. J. Syst. Evol. Microbiol.">
        <title>The Global Catalogue of Microorganisms (GCM) 10K type strain sequencing project: providing services to taxonomists for standard genome sequencing and annotation.</title>
        <authorList>
            <consortium name="The Broad Institute Genomics Platform"/>
            <consortium name="The Broad Institute Genome Sequencing Center for Infectious Disease"/>
            <person name="Wu L."/>
            <person name="Ma J."/>
        </authorList>
    </citation>
    <scope>NUCLEOTIDE SEQUENCE [LARGE SCALE GENOMIC DNA]</scope>
    <source>
        <strain evidence="4">CGMCC 1.12778</strain>
    </source>
</reference>
<dbReference type="PROSITE" id="PS50883">
    <property type="entry name" value="EAL"/>
    <property type="match status" value="1"/>
</dbReference>